<feature type="compositionally biased region" description="Low complexity" evidence="1">
    <location>
        <begin position="145"/>
        <end position="158"/>
    </location>
</feature>
<gene>
    <name evidence="2" type="ORF">UY3_01147</name>
</gene>
<feature type="compositionally biased region" description="Basic and acidic residues" evidence="1">
    <location>
        <begin position="130"/>
        <end position="144"/>
    </location>
</feature>
<accession>M7CKL4</accession>
<dbReference type="Proteomes" id="UP000031443">
    <property type="component" value="Unassembled WGS sequence"/>
</dbReference>
<organism evidence="2 3">
    <name type="scientific">Chelonia mydas</name>
    <name type="common">Green sea-turtle</name>
    <name type="synonym">Chelonia agassizi</name>
    <dbReference type="NCBI Taxonomy" id="8469"/>
    <lineage>
        <taxon>Eukaryota</taxon>
        <taxon>Metazoa</taxon>
        <taxon>Chordata</taxon>
        <taxon>Craniata</taxon>
        <taxon>Vertebrata</taxon>
        <taxon>Euteleostomi</taxon>
        <taxon>Archelosauria</taxon>
        <taxon>Testudinata</taxon>
        <taxon>Testudines</taxon>
        <taxon>Cryptodira</taxon>
        <taxon>Durocryptodira</taxon>
        <taxon>Americhelydia</taxon>
        <taxon>Chelonioidea</taxon>
        <taxon>Cheloniidae</taxon>
        <taxon>Chelonia</taxon>
    </lineage>
</organism>
<dbReference type="AlphaFoldDB" id="M7CKL4"/>
<feature type="region of interest" description="Disordered" evidence="1">
    <location>
        <begin position="82"/>
        <end position="304"/>
    </location>
</feature>
<dbReference type="EMBL" id="KB487517">
    <property type="protein sequence ID" value="EMP41627.1"/>
    <property type="molecule type" value="Genomic_DNA"/>
</dbReference>
<protein>
    <submittedName>
        <fullName evidence="2">Uncharacterized protein</fullName>
    </submittedName>
</protein>
<feature type="compositionally biased region" description="Polar residues" evidence="1">
    <location>
        <begin position="92"/>
        <end position="101"/>
    </location>
</feature>
<evidence type="ECO:0000256" key="1">
    <source>
        <dbReference type="SAM" id="MobiDB-lite"/>
    </source>
</evidence>
<feature type="compositionally biased region" description="Basic and acidic residues" evidence="1">
    <location>
        <begin position="229"/>
        <end position="274"/>
    </location>
</feature>
<name>M7CKL4_CHEMY</name>
<reference evidence="3" key="1">
    <citation type="journal article" date="2013" name="Nat. Genet.">
        <title>The draft genomes of soft-shell turtle and green sea turtle yield insights into the development and evolution of the turtle-specific body plan.</title>
        <authorList>
            <person name="Wang Z."/>
            <person name="Pascual-Anaya J."/>
            <person name="Zadissa A."/>
            <person name="Li W."/>
            <person name="Niimura Y."/>
            <person name="Huang Z."/>
            <person name="Li C."/>
            <person name="White S."/>
            <person name="Xiong Z."/>
            <person name="Fang D."/>
            <person name="Wang B."/>
            <person name="Ming Y."/>
            <person name="Chen Y."/>
            <person name="Zheng Y."/>
            <person name="Kuraku S."/>
            <person name="Pignatelli M."/>
            <person name="Herrero J."/>
            <person name="Beal K."/>
            <person name="Nozawa M."/>
            <person name="Li Q."/>
            <person name="Wang J."/>
            <person name="Zhang H."/>
            <person name="Yu L."/>
            <person name="Shigenobu S."/>
            <person name="Wang J."/>
            <person name="Liu J."/>
            <person name="Flicek P."/>
            <person name="Searle S."/>
            <person name="Wang J."/>
            <person name="Kuratani S."/>
            <person name="Yin Y."/>
            <person name="Aken B."/>
            <person name="Zhang G."/>
            <person name="Irie N."/>
        </authorList>
    </citation>
    <scope>NUCLEOTIDE SEQUENCE [LARGE SCALE GENOMIC DNA]</scope>
</reference>
<feature type="compositionally biased region" description="Low complexity" evidence="1">
    <location>
        <begin position="280"/>
        <end position="302"/>
    </location>
</feature>
<sequence length="335" mass="36758">MPQAHSFTACATCRKPMPVSNPRDSCLRCLGDGHQTEQCRICKASKPRTRKERDFRLKQLLMEAALQPSGPERPMLRLPRCVVPQSRRETQNRLSTVNCRPQSIRLGPGTARPPRCSPWHSQRASRSPHRRPEPPKASSADKSRKAAVPVLTPAVPAAQAPPSPDLSELSADDGLEGITDQPSTPGTFETAKDLIKLSAASPLPYGENPLAPMPRVPSRAVQKEVSAPAEDRREEVPERARRSPAPPRDRHQEELRRPSPEDSRRWSQSRERRSGAQSLSRGYQYRSRSARSRSFSGAPRGPVQGKLLSAALPVPAPMPDGAGGYSIQAFSIPPA</sequence>
<keyword evidence="3" id="KW-1185">Reference proteome</keyword>
<proteinExistence type="predicted"/>
<evidence type="ECO:0000313" key="2">
    <source>
        <dbReference type="EMBL" id="EMP41627.1"/>
    </source>
</evidence>
<evidence type="ECO:0000313" key="3">
    <source>
        <dbReference type="Proteomes" id="UP000031443"/>
    </source>
</evidence>